<dbReference type="InterPro" id="IPR000994">
    <property type="entry name" value="Pept_M24"/>
</dbReference>
<dbReference type="NCBIfam" id="TIGR00500">
    <property type="entry name" value="met_pdase_I"/>
    <property type="match status" value="1"/>
</dbReference>
<comment type="cofactor">
    <cofactor evidence="6">
        <name>Co(2+)</name>
        <dbReference type="ChEBI" id="CHEBI:48828"/>
    </cofactor>
    <cofactor evidence="6">
        <name>Zn(2+)</name>
        <dbReference type="ChEBI" id="CHEBI:29105"/>
    </cofactor>
    <cofactor evidence="6">
        <name>Mn(2+)</name>
        <dbReference type="ChEBI" id="CHEBI:29035"/>
    </cofactor>
    <cofactor evidence="6">
        <name>Fe(2+)</name>
        <dbReference type="ChEBI" id="CHEBI:29033"/>
    </cofactor>
    <text evidence="6">Binds 2 divalent metal cations per subunit. Has a high-affinity and a low affinity metal-binding site. The true nature of the physiological cofactor is under debate. The enzyme is active with cobalt, zinc, manganese or divalent iron ions. Most likely, methionine aminopeptidases function as mononuclear Fe(2+)-metalloproteases under physiological conditions, and the catalytically relevant metal-binding site has been assigned to the histidine-containing high-affinity site.</text>
</comment>
<evidence type="ECO:0000313" key="10">
    <source>
        <dbReference type="Proteomes" id="UP000250086"/>
    </source>
</evidence>
<dbReference type="CDD" id="cd01086">
    <property type="entry name" value="MetAP1"/>
    <property type="match status" value="1"/>
</dbReference>
<feature type="binding site" evidence="6">
    <location>
        <position position="96"/>
    </location>
    <ligand>
        <name>a divalent metal cation</name>
        <dbReference type="ChEBI" id="CHEBI:60240"/>
        <label>1</label>
    </ligand>
</feature>
<protein>
    <recommendedName>
        <fullName evidence="6 7">Methionine aminopeptidase</fullName>
        <shortName evidence="6">MAP</shortName>
        <shortName evidence="6">MetAP</shortName>
        <ecNumber evidence="6 7">3.4.11.18</ecNumber>
    </recommendedName>
    <alternativeName>
        <fullName evidence="6">Peptidase M</fullName>
    </alternativeName>
</protein>
<keyword evidence="4 6" id="KW-0479">Metal-binding</keyword>
<dbReference type="InterPro" id="IPR002467">
    <property type="entry name" value="Pept_M24A_MAP1"/>
</dbReference>
<evidence type="ECO:0000256" key="7">
    <source>
        <dbReference type="RuleBase" id="RU003653"/>
    </source>
</evidence>
<keyword evidence="10" id="KW-1185">Reference proteome</keyword>
<keyword evidence="2 6" id="KW-0031">Aminopeptidase</keyword>
<dbReference type="InterPro" id="IPR001714">
    <property type="entry name" value="Pept_M24_MAP"/>
</dbReference>
<evidence type="ECO:0000313" key="9">
    <source>
        <dbReference type="EMBL" id="SPT69583.1"/>
    </source>
</evidence>
<dbReference type="NCBIfam" id="NF008970">
    <property type="entry name" value="PRK12318.1"/>
    <property type="match status" value="1"/>
</dbReference>
<feature type="binding site" evidence="6">
    <location>
        <position position="107"/>
    </location>
    <ligand>
        <name>a divalent metal cation</name>
        <dbReference type="ChEBI" id="CHEBI:60240"/>
        <label>2</label>
        <note>catalytic</note>
    </ligand>
</feature>
<name>A0A2X0V6T8_9GAMM</name>
<comment type="catalytic activity">
    <reaction evidence="6 7">
        <text>Release of N-terminal amino acids, preferentially methionine, from peptides and arylamides.</text>
        <dbReference type="EC" id="3.4.11.18"/>
    </reaction>
</comment>
<dbReference type="Gene3D" id="3.90.230.10">
    <property type="entry name" value="Creatinase/methionine aminopeptidase superfamily"/>
    <property type="match status" value="1"/>
</dbReference>
<comment type="similarity">
    <text evidence="6">Belongs to the peptidase M24A family. Methionine aminopeptidase type 1 subfamily.</text>
</comment>
<proteinExistence type="inferred from homology"/>
<feature type="binding site" evidence="6">
    <location>
        <position position="171"/>
    </location>
    <ligand>
        <name>a divalent metal cation</name>
        <dbReference type="ChEBI" id="CHEBI:60240"/>
        <label>2</label>
        <note>catalytic</note>
    </ligand>
</feature>
<feature type="binding site" evidence="6">
    <location>
        <position position="235"/>
    </location>
    <ligand>
        <name>a divalent metal cation</name>
        <dbReference type="ChEBI" id="CHEBI:60240"/>
        <label>1</label>
    </ligand>
</feature>
<dbReference type="EMBL" id="UAPV01000001">
    <property type="protein sequence ID" value="SPT69583.1"/>
    <property type="molecule type" value="Genomic_DNA"/>
</dbReference>
<dbReference type="AlphaFoldDB" id="A0A2X0V6T8"/>
<dbReference type="Proteomes" id="UP000250086">
    <property type="component" value="Unassembled WGS sequence"/>
</dbReference>
<dbReference type="GO" id="GO:0004239">
    <property type="term" value="F:initiator methionyl aminopeptidase activity"/>
    <property type="evidence" value="ECO:0007669"/>
    <property type="project" value="UniProtKB-UniRule"/>
</dbReference>
<evidence type="ECO:0000256" key="1">
    <source>
        <dbReference type="ARBA" id="ARBA00002521"/>
    </source>
</evidence>
<reference evidence="9 10" key="1">
    <citation type="submission" date="2018-06" db="EMBL/GenBank/DDBJ databases">
        <authorList>
            <consortium name="Pathogen Informatics"/>
            <person name="Doyle S."/>
        </authorList>
    </citation>
    <scope>NUCLEOTIDE SEQUENCE [LARGE SCALE GENOMIC DNA]</scope>
    <source>
        <strain evidence="9 10">NCTC13093</strain>
    </source>
</reference>
<dbReference type="HAMAP" id="MF_01974">
    <property type="entry name" value="MetAP_1"/>
    <property type="match status" value="1"/>
</dbReference>
<organism evidence="9 10">
    <name type="scientific">Anaerobiospirillum thomasii</name>
    <dbReference type="NCBI Taxonomy" id="179995"/>
    <lineage>
        <taxon>Bacteria</taxon>
        <taxon>Pseudomonadati</taxon>
        <taxon>Pseudomonadota</taxon>
        <taxon>Gammaproteobacteria</taxon>
        <taxon>Aeromonadales</taxon>
        <taxon>Succinivibrionaceae</taxon>
        <taxon>Anaerobiospirillum</taxon>
    </lineage>
</organism>
<dbReference type="EC" id="3.4.11.18" evidence="6 7"/>
<keyword evidence="5 6" id="KW-0378">Hydrolase</keyword>
<keyword evidence="3 6" id="KW-0645">Protease</keyword>
<gene>
    <name evidence="6 9" type="primary">map</name>
    <name evidence="9" type="ORF">NCTC13093_00961</name>
</gene>
<evidence type="ECO:0000256" key="3">
    <source>
        <dbReference type="ARBA" id="ARBA00022670"/>
    </source>
</evidence>
<feature type="domain" description="Peptidase M24" evidence="8">
    <location>
        <begin position="12"/>
        <end position="240"/>
    </location>
</feature>
<dbReference type="RefSeq" id="WP_113743740.1">
    <property type="nucleotide sequence ID" value="NZ_UAPV01000001.1"/>
</dbReference>
<dbReference type="GO" id="GO:0070006">
    <property type="term" value="F:metalloaminopeptidase activity"/>
    <property type="evidence" value="ECO:0007669"/>
    <property type="project" value="UniProtKB-UniRule"/>
</dbReference>
<feature type="binding site" evidence="6">
    <location>
        <position position="235"/>
    </location>
    <ligand>
        <name>a divalent metal cation</name>
        <dbReference type="ChEBI" id="CHEBI:60240"/>
        <label>2</label>
        <note>catalytic</note>
    </ligand>
</feature>
<dbReference type="GO" id="GO:0046872">
    <property type="term" value="F:metal ion binding"/>
    <property type="evidence" value="ECO:0007669"/>
    <property type="project" value="UniProtKB-UniRule"/>
</dbReference>
<sequence>MSITLKTESEIEKMRVAGALAAEVLKIIEPYVVAGVTTQELDDICLDHIQNKQHAISACLGYHGYPKCTCISVNEVVCHGIPSTKKLRKGDIVNIDVTVIKDGFYGDTSKMFIVGGETAPRNKKLCEVTQQCLYEAIKIIRPGINLTEVGRVIESIADKNGFSVVRDYCGHGLGRNFHEEPQVLHYRNNASLILQEGMTFTIEPMINAGTYKCKVSKKDGWTATTADKQPSAQYEHSLVVIKDGVEILTWREEENIERIIRH</sequence>
<dbReference type="PRINTS" id="PR00599">
    <property type="entry name" value="MAPEPTIDASE"/>
</dbReference>
<dbReference type="InterPro" id="IPR036005">
    <property type="entry name" value="Creatinase/aminopeptidase-like"/>
</dbReference>
<dbReference type="SUPFAM" id="SSF55920">
    <property type="entry name" value="Creatinase/aminopeptidase"/>
    <property type="match status" value="1"/>
</dbReference>
<evidence type="ECO:0000256" key="2">
    <source>
        <dbReference type="ARBA" id="ARBA00022438"/>
    </source>
</evidence>
<dbReference type="GO" id="GO:0006508">
    <property type="term" value="P:proteolysis"/>
    <property type="evidence" value="ECO:0007669"/>
    <property type="project" value="UniProtKB-KW"/>
</dbReference>
<comment type="function">
    <text evidence="1 6">Removes the N-terminal methionine from nascent proteins. The N-terminal methionine is often cleaved when the second residue in the primary sequence is small and uncharged (Met-Ala-, Cys, Gly, Pro, Ser, Thr, or Val). Requires deformylation of the N(alpha)-formylated initiator methionine before it can be hydrolyzed.</text>
</comment>
<evidence type="ECO:0000256" key="6">
    <source>
        <dbReference type="HAMAP-Rule" id="MF_01974"/>
    </source>
</evidence>
<evidence type="ECO:0000256" key="5">
    <source>
        <dbReference type="ARBA" id="ARBA00022801"/>
    </source>
</evidence>
<dbReference type="GO" id="GO:0005829">
    <property type="term" value="C:cytosol"/>
    <property type="evidence" value="ECO:0007669"/>
    <property type="project" value="TreeGrafter"/>
</dbReference>
<feature type="binding site" evidence="6">
    <location>
        <position position="107"/>
    </location>
    <ligand>
        <name>a divalent metal cation</name>
        <dbReference type="ChEBI" id="CHEBI:60240"/>
        <label>1</label>
    </ligand>
</feature>
<evidence type="ECO:0000259" key="8">
    <source>
        <dbReference type="Pfam" id="PF00557"/>
    </source>
</evidence>
<dbReference type="PANTHER" id="PTHR43330">
    <property type="entry name" value="METHIONINE AMINOPEPTIDASE"/>
    <property type="match status" value="1"/>
</dbReference>
<feature type="binding site" evidence="6">
    <location>
        <position position="79"/>
    </location>
    <ligand>
        <name>substrate</name>
    </ligand>
</feature>
<comment type="subunit">
    <text evidence="6">Monomer.</text>
</comment>
<feature type="binding site" evidence="6">
    <location>
        <position position="178"/>
    </location>
    <ligand>
        <name>substrate</name>
    </ligand>
</feature>
<dbReference type="PROSITE" id="PS00680">
    <property type="entry name" value="MAP_1"/>
    <property type="match status" value="1"/>
</dbReference>
<dbReference type="PANTHER" id="PTHR43330:SF27">
    <property type="entry name" value="METHIONINE AMINOPEPTIDASE"/>
    <property type="match status" value="1"/>
</dbReference>
<dbReference type="Pfam" id="PF00557">
    <property type="entry name" value="Peptidase_M24"/>
    <property type="match status" value="1"/>
</dbReference>
<accession>A0A2X0V6T8</accession>
<evidence type="ECO:0000256" key="4">
    <source>
        <dbReference type="ARBA" id="ARBA00022723"/>
    </source>
</evidence>
<feature type="binding site" evidence="6">
    <location>
        <position position="203"/>
    </location>
    <ligand>
        <name>a divalent metal cation</name>
        <dbReference type="ChEBI" id="CHEBI:60240"/>
        <label>2</label>
        <note>catalytic</note>
    </ligand>
</feature>